<organism evidence="1 2">
    <name type="scientific">Bacillus cereus</name>
    <dbReference type="NCBI Taxonomy" id="1396"/>
    <lineage>
        <taxon>Bacteria</taxon>
        <taxon>Bacillati</taxon>
        <taxon>Bacillota</taxon>
        <taxon>Bacilli</taxon>
        <taxon>Bacillales</taxon>
        <taxon>Bacillaceae</taxon>
        <taxon>Bacillus</taxon>
        <taxon>Bacillus cereus group</taxon>
    </lineage>
</organism>
<dbReference type="EMBL" id="NUUR01000162">
    <property type="protein sequence ID" value="PHG72124.1"/>
    <property type="molecule type" value="Genomic_DNA"/>
</dbReference>
<comment type="caution">
    <text evidence="1">The sequence shown here is derived from an EMBL/GenBank/DDBJ whole genome shotgun (WGS) entry which is preliminary data.</text>
</comment>
<dbReference type="Proteomes" id="UP000225135">
    <property type="component" value="Unassembled WGS sequence"/>
</dbReference>
<gene>
    <name evidence="1" type="ORF">COI69_32495</name>
</gene>
<protein>
    <submittedName>
        <fullName evidence="1">Uncharacterized protein</fullName>
    </submittedName>
</protein>
<reference evidence="1 2" key="1">
    <citation type="submission" date="2017-09" db="EMBL/GenBank/DDBJ databases">
        <title>Large-scale bioinformatics analysis of Bacillus genomes uncovers conserved roles of natural products in bacterial physiology.</title>
        <authorList>
            <consortium name="Agbiome Team Llc"/>
            <person name="Bleich R.M."/>
            <person name="Grubbs K.J."/>
            <person name="Santa Maria K.C."/>
            <person name="Allen S.E."/>
            <person name="Farag S."/>
            <person name="Shank E.A."/>
            <person name="Bowers A."/>
        </authorList>
    </citation>
    <scope>NUCLEOTIDE SEQUENCE [LARGE SCALE GENOMIC DNA]</scope>
    <source>
        <strain evidence="1 2">AFS029792</strain>
    </source>
</reference>
<sequence>MLRAEIPFFSPDLSTRIKKETQDMFPFHYLFSTLFIPMFLDAEYIRPLAGRHLPPSAGIRNFPFKLF</sequence>
<accession>A0A9X7E0Q1</accession>
<proteinExistence type="predicted"/>
<evidence type="ECO:0000313" key="2">
    <source>
        <dbReference type="Proteomes" id="UP000225135"/>
    </source>
</evidence>
<dbReference type="AlphaFoldDB" id="A0A9X7E0Q1"/>
<name>A0A9X7E0Q1_BACCE</name>
<evidence type="ECO:0000313" key="1">
    <source>
        <dbReference type="EMBL" id="PHG72124.1"/>
    </source>
</evidence>